<dbReference type="Proteomes" id="UP001234989">
    <property type="component" value="Chromosome 1"/>
</dbReference>
<sequence>MELLKDYDVTIQYHSGKANVVADTLSRKEISMGNLAYLGVSKRPLVGEIQTLASGFVGRACLPRVDNLMQNLLAESYGSRYLIHPGITKIYRDLRQLLWFGLKKGHR</sequence>
<accession>A0AAF0PRN2</accession>
<protein>
    <submittedName>
        <fullName evidence="1">Uncharacterized protein</fullName>
    </submittedName>
</protein>
<organism evidence="1 2">
    <name type="scientific">Solanum verrucosum</name>
    <dbReference type="NCBI Taxonomy" id="315347"/>
    <lineage>
        <taxon>Eukaryota</taxon>
        <taxon>Viridiplantae</taxon>
        <taxon>Streptophyta</taxon>
        <taxon>Embryophyta</taxon>
        <taxon>Tracheophyta</taxon>
        <taxon>Spermatophyta</taxon>
        <taxon>Magnoliopsida</taxon>
        <taxon>eudicotyledons</taxon>
        <taxon>Gunneridae</taxon>
        <taxon>Pentapetalae</taxon>
        <taxon>asterids</taxon>
        <taxon>lamiids</taxon>
        <taxon>Solanales</taxon>
        <taxon>Solanaceae</taxon>
        <taxon>Solanoideae</taxon>
        <taxon>Solaneae</taxon>
        <taxon>Solanum</taxon>
    </lineage>
</organism>
<keyword evidence="2" id="KW-1185">Reference proteome</keyword>
<evidence type="ECO:0000313" key="1">
    <source>
        <dbReference type="EMBL" id="WMV07935.1"/>
    </source>
</evidence>
<reference evidence="1" key="1">
    <citation type="submission" date="2023-08" db="EMBL/GenBank/DDBJ databases">
        <title>A de novo genome assembly of Solanum verrucosum Schlechtendal, a Mexican diploid species geographically isolated from the other diploid A-genome species in potato relatives.</title>
        <authorList>
            <person name="Hosaka K."/>
        </authorList>
    </citation>
    <scope>NUCLEOTIDE SEQUENCE</scope>
    <source>
        <tissue evidence="1">Young leaves</tissue>
    </source>
</reference>
<proteinExistence type="predicted"/>
<dbReference type="AlphaFoldDB" id="A0AAF0PRN2"/>
<evidence type="ECO:0000313" key="2">
    <source>
        <dbReference type="Proteomes" id="UP001234989"/>
    </source>
</evidence>
<dbReference type="EMBL" id="CP133612">
    <property type="protein sequence ID" value="WMV07935.1"/>
    <property type="molecule type" value="Genomic_DNA"/>
</dbReference>
<gene>
    <name evidence="1" type="ORF">MTR67_001320</name>
</gene>
<name>A0AAF0PRN2_SOLVR</name>